<gene>
    <name evidence="2" type="ORF">EZE20_06660</name>
</gene>
<dbReference type="AlphaFoldDB" id="A0A4R4KJU3"/>
<keyword evidence="3" id="KW-1185">Reference proteome</keyword>
<feature type="domain" description="DUF5977" evidence="1">
    <location>
        <begin position="484"/>
        <end position="551"/>
    </location>
</feature>
<evidence type="ECO:0000313" key="2">
    <source>
        <dbReference type="EMBL" id="TDB66801.1"/>
    </source>
</evidence>
<dbReference type="OrthoDB" id="1488462at2"/>
<evidence type="ECO:0000259" key="1">
    <source>
        <dbReference type="Pfam" id="PF19404"/>
    </source>
</evidence>
<sequence>MDYLASITPKDLALSKNPIIVNVDPVSPATFPVRAGLRYLLDVYTPKFFQASEYALLTTLEASEEPPKNFAVVVTYAGAYFDLAELLHSQLMSCPPAFGQQVISVCDTLTSSFYTKARRFEGETLIDESLFPTGTVFRAGIGPADYADFQATFFTRYTEGRKFLTYKPDGLGIRPDQPEFLTFLTNFSPTPAELHLRVQVQFDDFTRQTFTAQTLAGITAMTAYCIPVGVQALGLMDLAKTVQRYEVWLSNENEERLSETRTYILDTTHHRQVRYLIFENSLGAFDTIAFTGSGSESLIVARQLADRFTGFDFLPTSSEQVINRVTGERQLSVAFGYPAHQAKAQREWWQELYFSEQFYLITDREMIPLLPLTESYLPLDDAETLINRSMTFRYTNAERSYSKLPILPPVPARPTSWRGDAPACETNAVTGLRTNLKRYGLLVKYYLDTGEDVKPYTQKPNNPGTEGYIGSWISADCAPGLTTFLSEEISGMSSYMKVGCPNGYVGTRWMITIPAGVYGSESSQTDANARAQAAWFALDTQNNANLYGSCVLATPIPLGLRNDCPGDGIGFTGAAYNPIAAVRKNEVEVIANTAYSIDVRYAAAGLIAGTYTLDIKASFASAPTLPYKVRIPTKNLSSPILNGNQTFRFANVPVAWGDDELIIVIEPA</sequence>
<dbReference type="RefSeq" id="WP_132115812.1">
    <property type="nucleotide sequence ID" value="NZ_SMJU01000004.1"/>
</dbReference>
<organism evidence="2 3">
    <name type="scientific">Arundinibacter roseus</name>
    <dbReference type="NCBI Taxonomy" id="2070510"/>
    <lineage>
        <taxon>Bacteria</taxon>
        <taxon>Pseudomonadati</taxon>
        <taxon>Bacteroidota</taxon>
        <taxon>Cytophagia</taxon>
        <taxon>Cytophagales</taxon>
        <taxon>Spirosomataceae</taxon>
        <taxon>Arundinibacter</taxon>
    </lineage>
</organism>
<protein>
    <recommendedName>
        <fullName evidence="1">DUF5977 domain-containing protein</fullName>
    </recommendedName>
</protein>
<dbReference type="Proteomes" id="UP000295706">
    <property type="component" value="Unassembled WGS sequence"/>
</dbReference>
<name>A0A4R4KJU3_9BACT</name>
<reference evidence="2 3" key="1">
    <citation type="submission" date="2019-02" db="EMBL/GenBank/DDBJ databases">
        <title>Arundinibacter roseus gen. nov., sp. nov., a new member of the family Cytophagaceae.</title>
        <authorList>
            <person name="Szuroczki S."/>
            <person name="Khayer B."/>
            <person name="Sproer C."/>
            <person name="Toumi M."/>
            <person name="Szabo A."/>
            <person name="Felfoldi T."/>
            <person name="Schumann P."/>
            <person name="Toth E."/>
        </authorList>
    </citation>
    <scope>NUCLEOTIDE SEQUENCE [LARGE SCALE GENOMIC DNA]</scope>
    <source>
        <strain evidence="2 3">DMA-k-7a</strain>
    </source>
</reference>
<evidence type="ECO:0000313" key="3">
    <source>
        <dbReference type="Proteomes" id="UP000295706"/>
    </source>
</evidence>
<proteinExistence type="predicted"/>
<accession>A0A4R4KJU3</accession>
<dbReference type="EMBL" id="SMJU01000004">
    <property type="protein sequence ID" value="TDB66801.1"/>
    <property type="molecule type" value="Genomic_DNA"/>
</dbReference>
<dbReference type="InterPro" id="IPR046020">
    <property type="entry name" value="DUF5977"/>
</dbReference>
<comment type="caution">
    <text evidence="2">The sequence shown here is derived from an EMBL/GenBank/DDBJ whole genome shotgun (WGS) entry which is preliminary data.</text>
</comment>
<dbReference type="Pfam" id="PF19404">
    <property type="entry name" value="DUF5977"/>
    <property type="match status" value="1"/>
</dbReference>